<dbReference type="AlphaFoldDB" id="A0A9W4TCQ0"/>
<feature type="non-terminal residue" evidence="9">
    <location>
        <position position="183"/>
    </location>
</feature>
<dbReference type="GO" id="GO:0004519">
    <property type="term" value="F:endonuclease activity"/>
    <property type="evidence" value="ECO:0007669"/>
    <property type="project" value="UniProtKB-KW"/>
</dbReference>
<protein>
    <submittedName>
        <fullName evidence="9">8502_t:CDS:1</fullName>
    </submittedName>
</protein>
<evidence type="ECO:0000256" key="3">
    <source>
        <dbReference type="ARBA" id="ARBA00022695"/>
    </source>
</evidence>
<dbReference type="Pfam" id="PF00078">
    <property type="entry name" value="RVT_1"/>
    <property type="match status" value="1"/>
</dbReference>
<comment type="caution">
    <text evidence="9">The sequence shown here is derived from an EMBL/GenBank/DDBJ whole genome shotgun (WGS) entry which is preliminary data.</text>
</comment>
<dbReference type="Proteomes" id="UP001153678">
    <property type="component" value="Unassembled WGS sequence"/>
</dbReference>
<keyword evidence="2" id="KW-0808">Transferase</keyword>
<dbReference type="PROSITE" id="PS50878">
    <property type="entry name" value="RT_POL"/>
    <property type="match status" value="1"/>
</dbReference>
<dbReference type="FunFam" id="3.10.10.10:FF:000007">
    <property type="entry name" value="Retrovirus-related Pol polyprotein from transposon 17.6-like Protein"/>
    <property type="match status" value="1"/>
</dbReference>
<dbReference type="InterPro" id="IPR053134">
    <property type="entry name" value="RNA-dir_DNA_polymerase"/>
</dbReference>
<organism evidence="9 10">
    <name type="scientific">Funneliformis geosporum</name>
    <dbReference type="NCBI Taxonomy" id="1117311"/>
    <lineage>
        <taxon>Eukaryota</taxon>
        <taxon>Fungi</taxon>
        <taxon>Fungi incertae sedis</taxon>
        <taxon>Mucoromycota</taxon>
        <taxon>Glomeromycotina</taxon>
        <taxon>Glomeromycetes</taxon>
        <taxon>Glomerales</taxon>
        <taxon>Glomeraceae</taxon>
        <taxon>Funneliformis</taxon>
    </lineage>
</organism>
<keyword evidence="10" id="KW-1185">Reference proteome</keyword>
<dbReference type="GO" id="GO:0006508">
    <property type="term" value="P:proteolysis"/>
    <property type="evidence" value="ECO:0007669"/>
    <property type="project" value="UniProtKB-KW"/>
</dbReference>
<dbReference type="Gene3D" id="3.30.70.270">
    <property type="match status" value="1"/>
</dbReference>
<feature type="non-terminal residue" evidence="9">
    <location>
        <position position="1"/>
    </location>
</feature>
<evidence type="ECO:0000256" key="1">
    <source>
        <dbReference type="ARBA" id="ARBA00022670"/>
    </source>
</evidence>
<dbReference type="GO" id="GO:0008233">
    <property type="term" value="F:peptidase activity"/>
    <property type="evidence" value="ECO:0007669"/>
    <property type="project" value="UniProtKB-KW"/>
</dbReference>
<proteinExistence type="predicted"/>
<keyword evidence="5" id="KW-0255">Endonuclease</keyword>
<reference evidence="9" key="1">
    <citation type="submission" date="2022-08" db="EMBL/GenBank/DDBJ databases">
        <authorList>
            <person name="Kallberg Y."/>
            <person name="Tangrot J."/>
            <person name="Rosling A."/>
        </authorList>
    </citation>
    <scope>NUCLEOTIDE SEQUENCE</scope>
    <source>
        <strain evidence="9">Wild A</strain>
    </source>
</reference>
<gene>
    <name evidence="9" type="ORF">FWILDA_LOCUS19661</name>
</gene>
<evidence type="ECO:0000259" key="8">
    <source>
        <dbReference type="PROSITE" id="PS50878"/>
    </source>
</evidence>
<dbReference type="SUPFAM" id="SSF56672">
    <property type="entry name" value="DNA/RNA polymerases"/>
    <property type="match status" value="1"/>
</dbReference>
<dbReference type="PANTHER" id="PTHR24559">
    <property type="entry name" value="TRANSPOSON TY3-I GAG-POL POLYPROTEIN"/>
    <property type="match status" value="1"/>
</dbReference>
<keyword evidence="7" id="KW-0695">RNA-directed DNA polymerase</keyword>
<sequence>THSIDTKDATPIKQRFYRTSHNNQEFIKEEIQKLLKSGLIKPSKSQWTSPVVVVEKKNGKKRLCVDYRKLNSVTKKDNYPLPRIDDMLETLEGSQWFTSLDLASGFWQVELEPKDREKTTFITRFGTYEFNVMPFGLCNAPATFQRLMDTVLRDILWQYVVVYVDDINIGSRSFEEHLSHLEQ</sequence>
<dbReference type="InterPro" id="IPR043502">
    <property type="entry name" value="DNA/RNA_pol_sf"/>
</dbReference>
<dbReference type="FunFam" id="3.10.10.10:FF:000002">
    <property type="entry name" value="Retrovirus-related Pol polyprotein from transposon 17.6-like protein"/>
    <property type="match status" value="1"/>
</dbReference>
<name>A0A9W4TCQ0_9GLOM</name>
<keyword evidence="1" id="KW-0645">Protease</keyword>
<feature type="domain" description="Reverse transcriptase" evidence="8">
    <location>
        <begin position="35"/>
        <end position="183"/>
    </location>
</feature>
<evidence type="ECO:0000256" key="5">
    <source>
        <dbReference type="ARBA" id="ARBA00022759"/>
    </source>
</evidence>
<dbReference type="EMBL" id="CAMKVN010024891">
    <property type="protein sequence ID" value="CAI2200624.1"/>
    <property type="molecule type" value="Genomic_DNA"/>
</dbReference>
<dbReference type="InterPro" id="IPR000477">
    <property type="entry name" value="RT_dom"/>
</dbReference>
<dbReference type="Gene3D" id="3.10.10.10">
    <property type="entry name" value="HIV Type 1 Reverse Transcriptase, subunit A, domain 1"/>
    <property type="match status" value="1"/>
</dbReference>
<evidence type="ECO:0000256" key="7">
    <source>
        <dbReference type="ARBA" id="ARBA00022918"/>
    </source>
</evidence>
<keyword evidence="4" id="KW-0540">Nuclease</keyword>
<evidence type="ECO:0000256" key="2">
    <source>
        <dbReference type="ARBA" id="ARBA00022679"/>
    </source>
</evidence>
<evidence type="ECO:0000313" key="10">
    <source>
        <dbReference type="Proteomes" id="UP001153678"/>
    </source>
</evidence>
<dbReference type="OrthoDB" id="5920460at2759"/>
<dbReference type="GO" id="GO:0003964">
    <property type="term" value="F:RNA-directed DNA polymerase activity"/>
    <property type="evidence" value="ECO:0007669"/>
    <property type="project" value="UniProtKB-KW"/>
</dbReference>
<keyword evidence="6" id="KW-0378">Hydrolase</keyword>
<evidence type="ECO:0000256" key="6">
    <source>
        <dbReference type="ARBA" id="ARBA00022801"/>
    </source>
</evidence>
<dbReference type="InterPro" id="IPR043128">
    <property type="entry name" value="Rev_trsase/Diguanyl_cyclase"/>
</dbReference>
<evidence type="ECO:0000313" key="9">
    <source>
        <dbReference type="EMBL" id="CAI2200624.1"/>
    </source>
</evidence>
<keyword evidence="3" id="KW-0548">Nucleotidyltransferase</keyword>
<evidence type="ECO:0000256" key="4">
    <source>
        <dbReference type="ARBA" id="ARBA00022722"/>
    </source>
</evidence>
<accession>A0A9W4TCQ0</accession>
<dbReference type="CDD" id="cd01647">
    <property type="entry name" value="RT_LTR"/>
    <property type="match status" value="1"/>
</dbReference>
<dbReference type="PANTHER" id="PTHR24559:SF444">
    <property type="entry name" value="REVERSE TRANSCRIPTASE DOMAIN-CONTAINING PROTEIN"/>
    <property type="match status" value="1"/>
</dbReference>